<dbReference type="Proteomes" id="UP000592216">
    <property type="component" value="Unassembled WGS sequence"/>
</dbReference>
<proteinExistence type="predicted"/>
<keyword evidence="4" id="KW-1185">Reference proteome</keyword>
<dbReference type="AlphaFoldDB" id="A0A850Q201"/>
<feature type="domain" description="IraD/Gp25-like" evidence="1">
    <location>
        <begin position="17"/>
        <end position="110"/>
    </location>
</feature>
<organism evidence="2 5">
    <name type="scientific">Donghicola mangrovi</name>
    <dbReference type="NCBI Taxonomy" id="2729614"/>
    <lineage>
        <taxon>Bacteria</taxon>
        <taxon>Pseudomonadati</taxon>
        <taxon>Pseudomonadota</taxon>
        <taxon>Alphaproteobacteria</taxon>
        <taxon>Rhodobacterales</taxon>
        <taxon>Roseobacteraceae</taxon>
        <taxon>Donghicola</taxon>
    </lineage>
</organism>
<evidence type="ECO:0000313" key="2">
    <source>
        <dbReference type="EMBL" id="NVO23023.1"/>
    </source>
</evidence>
<reference evidence="4 5" key="1">
    <citation type="submission" date="2020-04" db="EMBL/GenBank/DDBJ databases">
        <title>Donghicola sp., a member of the Rhodobacteraceae family isolated from mangrove forest in Thailand.</title>
        <authorList>
            <person name="Charoenyingcharoen P."/>
            <person name="Yukphan P."/>
        </authorList>
    </citation>
    <scope>NUCLEOTIDE SEQUENCE [LARGE SCALE GENOMIC DNA]</scope>
    <source>
        <strain evidence="2 5">B5-SW-15</strain>
        <strain evidence="3 4">C2-DW-16</strain>
    </source>
</reference>
<dbReference type="Proteomes" id="UP000523601">
    <property type="component" value="Unassembled WGS sequence"/>
</dbReference>
<protein>
    <recommendedName>
        <fullName evidence="1">IraD/Gp25-like domain-containing protein</fullName>
    </recommendedName>
</protein>
<evidence type="ECO:0000259" key="1">
    <source>
        <dbReference type="Pfam" id="PF04965"/>
    </source>
</evidence>
<gene>
    <name evidence="3" type="ORF">HJ526_17955</name>
    <name evidence="2" type="ORF">HJ536_06605</name>
</gene>
<dbReference type="EMBL" id="JABCJD010000013">
    <property type="protein sequence ID" value="NVO29309.1"/>
    <property type="molecule type" value="Genomic_DNA"/>
</dbReference>
<sequence length="135" mass="15253">MSFARTFLTEHLSSSDQDGIGLHVEQMLEAVAPEWPVPDSLPHVRASNLCFGVPMNWALNDADRQQQVCRTLRRKLDQFEPRLLSVQQVSMQEDEAGNIVSFVIRAEVRIGDTDEGIELQTRLSLFDQQVEGDSL</sequence>
<dbReference type="RefSeq" id="WP_176855999.1">
    <property type="nucleotide sequence ID" value="NZ_JABCJD010000013.1"/>
</dbReference>
<dbReference type="SUPFAM" id="SSF160719">
    <property type="entry name" value="gpW/gp25-like"/>
    <property type="match status" value="1"/>
</dbReference>
<comment type="caution">
    <text evidence="2">The sequence shown here is derived from an EMBL/GenBank/DDBJ whole genome shotgun (WGS) entry which is preliminary data.</text>
</comment>
<accession>A0A850Q201</accession>
<evidence type="ECO:0000313" key="5">
    <source>
        <dbReference type="Proteomes" id="UP000592216"/>
    </source>
</evidence>
<dbReference type="EMBL" id="JABCJE010000002">
    <property type="protein sequence ID" value="NVO23023.1"/>
    <property type="molecule type" value="Genomic_DNA"/>
</dbReference>
<evidence type="ECO:0000313" key="4">
    <source>
        <dbReference type="Proteomes" id="UP000523601"/>
    </source>
</evidence>
<name>A0A850Q201_9RHOB</name>
<dbReference type="InterPro" id="IPR007048">
    <property type="entry name" value="IraD/Gp25-like"/>
</dbReference>
<dbReference type="Pfam" id="PF04965">
    <property type="entry name" value="GPW_gp25"/>
    <property type="match status" value="1"/>
</dbReference>
<evidence type="ECO:0000313" key="3">
    <source>
        <dbReference type="EMBL" id="NVO29309.1"/>
    </source>
</evidence>